<protein>
    <recommendedName>
        <fullName evidence="3">WYL domain-containing protein</fullName>
    </recommendedName>
</protein>
<organism evidence="1 2">
    <name type="scientific">Methylocystis hirsuta</name>
    <dbReference type="NCBI Taxonomy" id="369798"/>
    <lineage>
        <taxon>Bacteria</taxon>
        <taxon>Pseudomonadati</taxon>
        <taxon>Pseudomonadota</taxon>
        <taxon>Alphaproteobacteria</taxon>
        <taxon>Hyphomicrobiales</taxon>
        <taxon>Methylocystaceae</taxon>
        <taxon>Methylocystis</taxon>
    </lineage>
</organism>
<proteinExistence type="predicted"/>
<accession>A0A3M9XS81</accession>
<dbReference type="AlphaFoldDB" id="A0A3M9XS81"/>
<sequence>MPSVTFEAFRQAIVSKKQIVCTYHGLIREVCPHTLGYNQAGGEQALVFQFAGQSSKGLPPGGEWRCLDLSQVNSVSARDGQWHTAPNHSLPQTCVARVTAEVSH</sequence>
<keyword evidence="2" id="KW-1185">Reference proteome</keyword>
<name>A0A3M9XS81_9HYPH</name>
<evidence type="ECO:0000313" key="2">
    <source>
        <dbReference type="Proteomes" id="UP000268623"/>
    </source>
</evidence>
<gene>
    <name evidence="1" type="ORF">D1O30_17695</name>
</gene>
<evidence type="ECO:0008006" key="3">
    <source>
        <dbReference type="Google" id="ProtNLM"/>
    </source>
</evidence>
<reference evidence="1 2" key="1">
    <citation type="submission" date="2018-08" db="EMBL/GenBank/DDBJ databases">
        <title>Genome sequence of Methylocystis hirsuta CSC1, a methanotroph able to accumulate PHAs.</title>
        <authorList>
            <person name="Bordel S."/>
            <person name="Rodriguez E."/>
            <person name="Gancedo J."/>
            <person name="Munoz R."/>
        </authorList>
    </citation>
    <scope>NUCLEOTIDE SEQUENCE [LARGE SCALE GENOMIC DNA]</scope>
    <source>
        <strain evidence="1 2">CSC1</strain>
    </source>
</reference>
<evidence type="ECO:0000313" key="1">
    <source>
        <dbReference type="EMBL" id="RNJ51159.1"/>
    </source>
</evidence>
<comment type="caution">
    <text evidence="1">The sequence shown here is derived from an EMBL/GenBank/DDBJ whole genome shotgun (WGS) entry which is preliminary data.</text>
</comment>
<dbReference type="OrthoDB" id="7041725at2"/>
<dbReference type="Proteomes" id="UP000268623">
    <property type="component" value="Unassembled WGS sequence"/>
</dbReference>
<dbReference type="EMBL" id="QWDD01000001">
    <property type="protein sequence ID" value="RNJ51159.1"/>
    <property type="molecule type" value="Genomic_DNA"/>
</dbReference>